<dbReference type="AlphaFoldDB" id="A0A1B1LS30"/>
<sequence>MRNEASMQLDSRGLSKPSTFFKAYFVFVSCYMALLVAAELALKSTIIGGHLSQMMVIHLLVLISPFKNDRFGFLKELLLSVAFGLLPMGIIMYLSINVFNAPLHPDVTMPIVALCSGTLFCTTVASWFIASRIDRTFTVLSYRNTSQKREP</sequence>
<keyword evidence="1" id="KW-0472">Membrane</keyword>
<protein>
    <submittedName>
        <fullName evidence="2">Uncharacterized protein</fullName>
    </submittedName>
</protein>
<name>A0A1B1LS30_VIBPH</name>
<proteinExistence type="predicted"/>
<evidence type="ECO:0000313" key="2">
    <source>
        <dbReference type="EMBL" id="ANS55847.1"/>
    </source>
</evidence>
<feature type="transmembrane region" description="Helical" evidence="1">
    <location>
        <begin position="21"/>
        <end position="41"/>
    </location>
</feature>
<reference evidence="2" key="1">
    <citation type="journal article" date="2016" name="Antimicrob. Agents Chemother.">
        <title>Genetic Characterization of a blaVEB-2-carrying plasmid in Vibrio parahaemolyticus.</title>
        <authorList>
            <person name="Li R."/>
            <person name="Ye L."/>
            <person name="Zheng Z."/>
            <person name="Chan E.W."/>
            <person name="Chen S."/>
        </authorList>
    </citation>
    <scope>NUCLEOTIDE SEQUENCE</scope>
    <source>
        <strain evidence="2">VPS92</strain>
        <plasmid evidence="2">pVPS92-VEB</plasmid>
    </source>
</reference>
<feature type="transmembrane region" description="Helical" evidence="1">
    <location>
        <begin position="108"/>
        <end position="130"/>
    </location>
</feature>
<keyword evidence="1" id="KW-1133">Transmembrane helix</keyword>
<feature type="transmembrane region" description="Helical" evidence="1">
    <location>
        <begin position="77"/>
        <end position="96"/>
    </location>
</feature>
<keyword evidence="2" id="KW-0614">Plasmid</keyword>
<keyword evidence="1" id="KW-0812">Transmembrane</keyword>
<geneLocation type="plasmid" evidence="2">
    <name>pVPS92-VEB</name>
</geneLocation>
<accession>A0A1B1LS30</accession>
<organism evidence="2">
    <name type="scientific">Vibrio parahaemolyticus</name>
    <dbReference type="NCBI Taxonomy" id="670"/>
    <lineage>
        <taxon>Bacteria</taxon>
        <taxon>Pseudomonadati</taxon>
        <taxon>Pseudomonadota</taxon>
        <taxon>Gammaproteobacteria</taxon>
        <taxon>Vibrionales</taxon>
        <taxon>Vibrionaceae</taxon>
        <taxon>Vibrio</taxon>
    </lineage>
</organism>
<dbReference type="RefSeq" id="WP_172687362.1">
    <property type="nucleotide sequence ID" value="NZ_KU356480.1"/>
</dbReference>
<evidence type="ECO:0000256" key="1">
    <source>
        <dbReference type="SAM" id="Phobius"/>
    </source>
</evidence>
<feature type="transmembrane region" description="Helical" evidence="1">
    <location>
        <begin position="47"/>
        <end position="65"/>
    </location>
</feature>
<dbReference type="EMBL" id="KU356480">
    <property type="protein sequence ID" value="ANS55847.1"/>
    <property type="molecule type" value="Genomic_DNA"/>
</dbReference>